<dbReference type="CDD" id="cd00830">
    <property type="entry name" value="KAS_III"/>
    <property type="match status" value="1"/>
</dbReference>
<evidence type="ECO:0000313" key="5">
    <source>
        <dbReference type="EMBL" id="SFH84900.1"/>
    </source>
</evidence>
<dbReference type="OrthoDB" id="5171393at2"/>
<dbReference type="InterPro" id="IPR013751">
    <property type="entry name" value="ACP_syn_III_N"/>
</dbReference>
<dbReference type="EMBL" id="FOQT01000001">
    <property type="protein sequence ID" value="SFH84900.1"/>
    <property type="molecule type" value="Genomic_DNA"/>
</dbReference>
<sequence length="358" mass="39912">MPNTIIIGSGSYLPERIITRDHFMDSEFYSDEGELLTKPNAEVIQKFVDITEIENRRYIKDGEVNSDLGARAAEEAIADANISKEDLDFIIYASNFGDVDENGMSNFMPSISSRVKNKLKIKNRKCINYDMIFGCPGWVEAMILADTIIKSGKGKLILVIGAETLSRVTDPHDRNKMIFADGAGAVVVKATDEENVGMISDKTVCDNAEELMFLENSPSLNKSAEQKTLYIRMHGRKIYEYALKNVPDAIKETIDAANLDIDDIDKILIHQANAKMDYAMISRLFKLYGKKEYDHVVSPMTIQELGNSSVATIPTMFDLIRKGKMANQSFKEGGNIVFASVGAGMNINAIVYRFPTKK</sequence>
<feature type="domain" description="Beta-ketoacyl-[acyl-carrier-protein] synthase III C-terminal" evidence="3">
    <location>
        <begin position="255"/>
        <end position="353"/>
    </location>
</feature>
<dbReference type="GO" id="GO:0004315">
    <property type="term" value="F:3-oxoacyl-[acyl-carrier-protein] synthase activity"/>
    <property type="evidence" value="ECO:0007669"/>
    <property type="project" value="InterPro"/>
</dbReference>
<gene>
    <name evidence="5" type="ORF">SAMN05443292_0402</name>
</gene>
<dbReference type="RefSeq" id="WP_090078486.1">
    <property type="nucleotide sequence ID" value="NZ_FOQT01000001.1"/>
</dbReference>
<dbReference type="AlphaFoldDB" id="A0A1I3DDP3"/>
<name>A0A1I3DDP3_9FLAO</name>
<evidence type="ECO:0000256" key="2">
    <source>
        <dbReference type="ARBA" id="ARBA00023315"/>
    </source>
</evidence>
<reference evidence="5 6" key="1">
    <citation type="submission" date="2016-10" db="EMBL/GenBank/DDBJ databases">
        <authorList>
            <person name="de Groot N.N."/>
        </authorList>
    </citation>
    <scope>NUCLEOTIDE SEQUENCE [LARGE SCALE GENOMIC DNA]</scope>
    <source>
        <strain evidence="5 6">DSM 26000</strain>
    </source>
</reference>
<protein>
    <submittedName>
        <fullName evidence="5">3-oxoacyl-[acyl-carrier-protein] synthase-3</fullName>
    </submittedName>
</protein>
<keyword evidence="6" id="KW-1185">Reference proteome</keyword>
<dbReference type="Pfam" id="PF08545">
    <property type="entry name" value="ACP_syn_III"/>
    <property type="match status" value="1"/>
</dbReference>
<dbReference type="PANTHER" id="PTHR34069">
    <property type="entry name" value="3-OXOACYL-[ACYL-CARRIER-PROTEIN] SYNTHASE 3"/>
    <property type="match status" value="1"/>
</dbReference>
<dbReference type="InterPro" id="IPR016039">
    <property type="entry name" value="Thiolase-like"/>
</dbReference>
<evidence type="ECO:0000259" key="4">
    <source>
        <dbReference type="Pfam" id="PF08545"/>
    </source>
</evidence>
<keyword evidence="1" id="KW-0808">Transferase</keyword>
<dbReference type="Pfam" id="PF08541">
    <property type="entry name" value="ACP_syn_III_C"/>
    <property type="match status" value="1"/>
</dbReference>
<evidence type="ECO:0000313" key="6">
    <source>
        <dbReference type="Proteomes" id="UP000198931"/>
    </source>
</evidence>
<evidence type="ECO:0000256" key="1">
    <source>
        <dbReference type="ARBA" id="ARBA00022679"/>
    </source>
</evidence>
<dbReference type="GO" id="GO:0006633">
    <property type="term" value="P:fatty acid biosynthetic process"/>
    <property type="evidence" value="ECO:0007669"/>
    <property type="project" value="InterPro"/>
</dbReference>
<dbReference type="Gene3D" id="3.40.47.10">
    <property type="match status" value="2"/>
</dbReference>
<accession>A0A1I3DDP3</accession>
<feature type="domain" description="Beta-ketoacyl-[acyl-carrier-protein] synthase III N-terminal" evidence="4">
    <location>
        <begin position="129"/>
        <end position="201"/>
    </location>
</feature>
<dbReference type="GO" id="GO:0044550">
    <property type="term" value="P:secondary metabolite biosynthetic process"/>
    <property type="evidence" value="ECO:0007669"/>
    <property type="project" value="TreeGrafter"/>
</dbReference>
<proteinExistence type="predicted"/>
<organism evidence="5 6">
    <name type="scientific">Halpernia frigidisoli</name>
    <dbReference type="NCBI Taxonomy" id="1125876"/>
    <lineage>
        <taxon>Bacteria</taxon>
        <taxon>Pseudomonadati</taxon>
        <taxon>Bacteroidota</taxon>
        <taxon>Flavobacteriia</taxon>
        <taxon>Flavobacteriales</taxon>
        <taxon>Weeksellaceae</taxon>
        <taxon>Chryseobacterium group</taxon>
        <taxon>Halpernia</taxon>
    </lineage>
</organism>
<dbReference type="PANTHER" id="PTHR34069:SF2">
    <property type="entry name" value="BETA-KETOACYL-[ACYL-CARRIER-PROTEIN] SYNTHASE III"/>
    <property type="match status" value="1"/>
</dbReference>
<keyword evidence="2" id="KW-0012">Acyltransferase</keyword>
<dbReference type="InterPro" id="IPR013747">
    <property type="entry name" value="ACP_syn_III_C"/>
</dbReference>
<evidence type="ECO:0000259" key="3">
    <source>
        <dbReference type="Pfam" id="PF08541"/>
    </source>
</evidence>
<dbReference type="STRING" id="1125876.SAMN05443292_0402"/>
<dbReference type="Proteomes" id="UP000198931">
    <property type="component" value="Unassembled WGS sequence"/>
</dbReference>
<dbReference type="SUPFAM" id="SSF53901">
    <property type="entry name" value="Thiolase-like"/>
    <property type="match status" value="1"/>
</dbReference>